<feature type="region of interest" description="Disordered" evidence="1">
    <location>
        <begin position="195"/>
        <end position="217"/>
    </location>
</feature>
<evidence type="ECO:0000313" key="4">
    <source>
        <dbReference type="Proteomes" id="UP000285860"/>
    </source>
</evidence>
<accession>A0A420P372</accession>
<dbReference type="InterPro" id="IPR021711">
    <property type="entry name" value="DUF3295"/>
</dbReference>
<protein>
    <recommendedName>
        <fullName evidence="2">DUF3295 domain-containing protein</fullName>
    </recommendedName>
</protein>
<evidence type="ECO:0000259" key="2">
    <source>
        <dbReference type="Pfam" id="PF11702"/>
    </source>
</evidence>
<evidence type="ECO:0000313" key="3">
    <source>
        <dbReference type="EMBL" id="RKK86957.1"/>
    </source>
</evidence>
<dbReference type="EMBL" id="MRCY01000421">
    <property type="protein sequence ID" value="RKK86957.1"/>
    <property type="molecule type" value="Genomic_DNA"/>
</dbReference>
<dbReference type="VEuPathDB" id="FungiDB:HZS61_011729"/>
<reference evidence="3 4" key="1">
    <citation type="journal article" date="2018" name="Sci. Rep.">
        <title>Characterisation of pathogen-specific regions and novel effector candidates in Fusarium oxysporum f. sp. cepae.</title>
        <authorList>
            <person name="Armitage A.D."/>
            <person name="Taylor A."/>
            <person name="Sobczyk M.K."/>
            <person name="Baxter L."/>
            <person name="Greenfield B.P."/>
            <person name="Bates H.J."/>
            <person name="Wilson F."/>
            <person name="Jackson A.C."/>
            <person name="Ott S."/>
            <person name="Harrison R.J."/>
            <person name="Clarkson J.P."/>
        </authorList>
    </citation>
    <scope>NUCLEOTIDE SEQUENCE [LARGE SCALE GENOMIC DNA]</scope>
    <source>
        <strain evidence="3 4">Fo_A28</strain>
    </source>
</reference>
<comment type="caution">
    <text evidence="3">The sequence shown here is derived from an EMBL/GenBank/DDBJ whole genome shotgun (WGS) entry which is preliminary data.</text>
</comment>
<sequence>MTAPTPETLPQNISSGSSTISDLPQLSGSVASLVDEEALDFTSVSAPLEVARPRVRRQDSYASTGSKHGCHISSGNFREMIVSIVEDNGLLSAPPPVAPVTKESLTVLPACERSRSITTDSQSPAKSTAVSEGSPKPPTRPSPGTMIAVDLAIPQVPIPGTISGAAQSLDAIPEHKSSLAARAVPSNKPARFTLGGSCSSSEHDQSPRNAKPITPIIRKPVFQIGASSEEDGSPKSAVASFSNNVMTRTIGDEAAVDSDEKLFQRVHIKHNLHRKQSLIRQQLVGRDINAQNVSTVSHRDPEYCVLLGAVPDESNNAALVQSSRKGCQSSTRGVRIQLRSCSAPVTSSTHSFSSSVSSGAQNQRLEVSSLIQEWLNMEIKWKKHAERLFIDPESNGKARELNQSVIEDVSHGYHSMGW</sequence>
<dbReference type="VEuPathDB" id="FungiDB:FOC4_g10000810"/>
<dbReference type="Pfam" id="PF11702">
    <property type="entry name" value="DUF3295"/>
    <property type="match status" value="1"/>
</dbReference>
<dbReference type="Proteomes" id="UP000285860">
    <property type="component" value="Unassembled WGS sequence"/>
</dbReference>
<name>A0A420P372_FUSOX</name>
<feature type="region of interest" description="Disordered" evidence="1">
    <location>
        <begin position="112"/>
        <end position="145"/>
    </location>
</feature>
<evidence type="ECO:0000256" key="1">
    <source>
        <dbReference type="SAM" id="MobiDB-lite"/>
    </source>
</evidence>
<proteinExistence type="predicted"/>
<feature type="domain" description="DUF3295" evidence="2">
    <location>
        <begin position="21"/>
        <end position="129"/>
    </location>
</feature>
<dbReference type="AlphaFoldDB" id="A0A420P372"/>
<feature type="region of interest" description="Disordered" evidence="1">
    <location>
        <begin position="1"/>
        <end position="21"/>
    </location>
</feature>
<organism evidence="3 4">
    <name type="scientific">Fusarium oxysporum</name>
    <name type="common">Fusarium vascular wilt</name>
    <dbReference type="NCBI Taxonomy" id="5507"/>
    <lineage>
        <taxon>Eukaryota</taxon>
        <taxon>Fungi</taxon>
        <taxon>Dikarya</taxon>
        <taxon>Ascomycota</taxon>
        <taxon>Pezizomycotina</taxon>
        <taxon>Sordariomycetes</taxon>
        <taxon>Hypocreomycetidae</taxon>
        <taxon>Hypocreales</taxon>
        <taxon>Nectriaceae</taxon>
        <taxon>Fusarium</taxon>
        <taxon>Fusarium oxysporum species complex</taxon>
    </lineage>
</organism>
<feature type="compositionally biased region" description="Polar residues" evidence="1">
    <location>
        <begin position="116"/>
        <end position="131"/>
    </location>
</feature>
<feature type="compositionally biased region" description="Polar residues" evidence="1">
    <location>
        <begin position="8"/>
        <end position="21"/>
    </location>
</feature>
<gene>
    <name evidence="3" type="ORF">BFJ68_g17083</name>
</gene>